<dbReference type="AlphaFoldDB" id="A0A0N5A7E0"/>
<protein>
    <submittedName>
        <fullName evidence="2">Ovule protein</fullName>
    </submittedName>
</protein>
<evidence type="ECO:0000313" key="1">
    <source>
        <dbReference type="Proteomes" id="UP000038045"/>
    </source>
</evidence>
<organism evidence="1 2">
    <name type="scientific">Parastrongyloides trichosuri</name>
    <name type="common">Possum-specific nematode worm</name>
    <dbReference type="NCBI Taxonomy" id="131310"/>
    <lineage>
        <taxon>Eukaryota</taxon>
        <taxon>Metazoa</taxon>
        <taxon>Ecdysozoa</taxon>
        <taxon>Nematoda</taxon>
        <taxon>Chromadorea</taxon>
        <taxon>Rhabditida</taxon>
        <taxon>Tylenchina</taxon>
        <taxon>Panagrolaimomorpha</taxon>
        <taxon>Strongyloidoidea</taxon>
        <taxon>Strongyloididae</taxon>
        <taxon>Parastrongyloides</taxon>
    </lineage>
</organism>
<evidence type="ECO:0000313" key="2">
    <source>
        <dbReference type="WBParaSite" id="PTRK_0001792200.1"/>
    </source>
</evidence>
<proteinExistence type="predicted"/>
<keyword evidence="1" id="KW-1185">Reference proteome</keyword>
<accession>A0A0N5A7E0</accession>
<reference evidence="2" key="1">
    <citation type="submission" date="2017-02" db="UniProtKB">
        <authorList>
            <consortium name="WormBaseParasite"/>
        </authorList>
    </citation>
    <scope>IDENTIFICATION</scope>
</reference>
<dbReference type="Proteomes" id="UP000038045">
    <property type="component" value="Unplaced"/>
</dbReference>
<name>A0A0N5A7E0_PARTI</name>
<dbReference type="WBParaSite" id="PTRK_0001792200.1">
    <property type="protein sequence ID" value="PTRK_0001792200.1"/>
    <property type="gene ID" value="PTRK_0001792200"/>
</dbReference>
<sequence>MGWNKILNKGYNINSDFPNYYPRVFVNGWDGRESAKRQYMNDLIWSSRIQARYGSGDNNINRSLMQTWIPTCLHDLLYCLLEQQKKKRN</sequence>